<keyword evidence="4" id="KW-1185">Reference proteome</keyword>
<dbReference type="Gene3D" id="3.40.50.1820">
    <property type="entry name" value="alpha/beta hydrolase"/>
    <property type="match status" value="1"/>
</dbReference>
<reference evidence="3" key="1">
    <citation type="submission" date="2016-10" db="EMBL/GenBank/DDBJ databases">
        <authorList>
            <person name="Wibberg D."/>
        </authorList>
    </citation>
    <scope>NUCLEOTIDE SEQUENCE [LARGE SCALE GENOMIC DNA]</scope>
</reference>
<evidence type="ECO:0000313" key="3">
    <source>
        <dbReference type="Proteomes" id="UP000183063"/>
    </source>
</evidence>
<protein>
    <submittedName>
        <fullName evidence="1">Putative esterase of the alpha/beta hydrolase fold protein</fullName>
    </submittedName>
</protein>
<accession>A0A1H8K1V6</accession>
<dbReference type="AlphaFoldDB" id="A0A1H8K1V6"/>
<dbReference type="Pfam" id="PF06821">
    <property type="entry name" value="Ser_hydrolase"/>
    <property type="match status" value="1"/>
</dbReference>
<dbReference type="InterPro" id="IPR029058">
    <property type="entry name" value="AB_hydrolase_fold"/>
</dbReference>
<dbReference type="STRING" id="501024.RTCCBAU85039_2304"/>
<evidence type="ECO:0000313" key="2">
    <source>
        <dbReference type="EMBL" id="SEN86974.1"/>
    </source>
</evidence>
<dbReference type="Proteomes" id="UP000198939">
    <property type="component" value="Unassembled WGS sequence"/>
</dbReference>
<keyword evidence="1" id="KW-0378">Hydrolase</keyword>
<reference evidence="2 4" key="3">
    <citation type="submission" date="2016-10" db="EMBL/GenBank/DDBJ databases">
        <authorList>
            <person name="Varghese N."/>
            <person name="Submissions S."/>
        </authorList>
    </citation>
    <scope>NUCLEOTIDE SEQUENCE [LARGE SCALE GENOMIC DNA]</scope>
    <source>
        <strain evidence="2 4">CGMCC 1.7071</strain>
    </source>
</reference>
<dbReference type="GO" id="GO:0016787">
    <property type="term" value="F:hydrolase activity"/>
    <property type="evidence" value="ECO:0007669"/>
    <property type="project" value="UniProtKB-KW"/>
</dbReference>
<evidence type="ECO:0000313" key="4">
    <source>
        <dbReference type="Proteomes" id="UP000198939"/>
    </source>
</evidence>
<evidence type="ECO:0000313" key="1">
    <source>
        <dbReference type="EMBL" id="SEH77918.1"/>
    </source>
</evidence>
<dbReference type="Proteomes" id="UP000183063">
    <property type="component" value="Unassembled WGS sequence"/>
</dbReference>
<sequence>MRDIIMVPGIGGSGEAHWQSRWEAADPRMRRFSPSNWDRPDLEDWIAALDRAAGQSENEPLLVAHSLSCLLVAHWARRAAHRVSGALLVAPPDPRSPVFPPGGRRLCRSTFHGPSVPVACHSQ</sequence>
<gene>
    <name evidence="1" type="ORF">RTCCBAU85039_2304</name>
    <name evidence="2" type="ORF">SAMN05216228_1008154</name>
</gene>
<dbReference type="InterPro" id="IPR010662">
    <property type="entry name" value="RBBP9/YdeN"/>
</dbReference>
<organism evidence="1 3">
    <name type="scientific">Rhizobium tibeticum</name>
    <dbReference type="NCBI Taxonomy" id="501024"/>
    <lineage>
        <taxon>Bacteria</taxon>
        <taxon>Pseudomonadati</taxon>
        <taxon>Pseudomonadota</taxon>
        <taxon>Alphaproteobacteria</taxon>
        <taxon>Hyphomicrobiales</taxon>
        <taxon>Rhizobiaceae</taxon>
        <taxon>Rhizobium/Agrobacterium group</taxon>
        <taxon>Rhizobium</taxon>
    </lineage>
</organism>
<reference evidence="1" key="2">
    <citation type="submission" date="2016-10" db="EMBL/GenBank/DDBJ databases">
        <authorList>
            <person name="de Groot N.N."/>
        </authorList>
    </citation>
    <scope>NUCLEOTIDE SEQUENCE [LARGE SCALE GENOMIC DNA]</scope>
    <source>
        <strain evidence="1">CCBAU85039</strain>
    </source>
</reference>
<proteinExistence type="predicted"/>
<dbReference type="SUPFAM" id="SSF53474">
    <property type="entry name" value="alpha/beta-Hydrolases"/>
    <property type="match status" value="1"/>
</dbReference>
<dbReference type="EMBL" id="FNXB01000010">
    <property type="protein sequence ID" value="SEH77918.1"/>
    <property type="molecule type" value="Genomic_DNA"/>
</dbReference>
<name>A0A1H8K1V6_9HYPH</name>
<dbReference type="EMBL" id="FOCV01000008">
    <property type="protein sequence ID" value="SEN86974.1"/>
    <property type="molecule type" value="Genomic_DNA"/>
</dbReference>